<proteinExistence type="predicted"/>
<evidence type="ECO:0000256" key="1">
    <source>
        <dbReference type="SAM" id="MobiDB-lite"/>
    </source>
</evidence>
<feature type="non-terminal residue" evidence="2">
    <location>
        <position position="1"/>
    </location>
</feature>
<feature type="region of interest" description="Disordered" evidence="1">
    <location>
        <begin position="1"/>
        <end position="33"/>
    </location>
</feature>
<reference evidence="2 3" key="1">
    <citation type="journal article" date="2021" name="Elife">
        <title>Chloroplast acquisition without the gene transfer in kleptoplastic sea slugs, Plakobranchus ocellatus.</title>
        <authorList>
            <person name="Maeda T."/>
            <person name="Takahashi S."/>
            <person name="Yoshida T."/>
            <person name="Shimamura S."/>
            <person name="Takaki Y."/>
            <person name="Nagai Y."/>
            <person name="Toyoda A."/>
            <person name="Suzuki Y."/>
            <person name="Arimoto A."/>
            <person name="Ishii H."/>
            <person name="Satoh N."/>
            <person name="Nishiyama T."/>
            <person name="Hasebe M."/>
            <person name="Maruyama T."/>
            <person name="Minagawa J."/>
            <person name="Obokata J."/>
            <person name="Shigenobu S."/>
        </authorList>
    </citation>
    <scope>NUCLEOTIDE SEQUENCE [LARGE SCALE GENOMIC DNA]</scope>
</reference>
<organism evidence="2 3">
    <name type="scientific">Plakobranchus ocellatus</name>
    <dbReference type="NCBI Taxonomy" id="259542"/>
    <lineage>
        <taxon>Eukaryota</taxon>
        <taxon>Metazoa</taxon>
        <taxon>Spiralia</taxon>
        <taxon>Lophotrochozoa</taxon>
        <taxon>Mollusca</taxon>
        <taxon>Gastropoda</taxon>
        <taxon>Heterobranchia</taxon>
        <taxon>Euthyneura</taxon>
        <taxon>Panpulmonata</taxon>
        <taxon>Sacoglossa</taxon>
        <taxon>Placobranchoidea</taxon>
        <taxon>Plakobranchidae</taxon>
        <taxon>Plakobranchus</taxon>
    </lineage>
</organism>
<keyword evidence="3" id="KW-1185">Reference proteome</keyword>
<evidence type="ECO:0000313" key="2">
    <source>
        <dbReference type="EMBL" id="GFN96611.1"/>
    </source>
</evidence>
<gene>
    <name evidence="2" type="ORF">PoB_002311700</name>
</gene>
<evidence type="ECO:0000313" key="3">
    <source>
        <dbReference type="Proteomes" id="UP000735302"/>
    </source>
</evidence>
<dbReference type="EMBL" id="BLXT01002686">
    <property type="protein sequence ID" value="GFN96611.1"/>
    <property type="molecule type" value="Genomic_DNA"/>
</dbReference>
<dbReference type="Proteomes" id="UP000735302">
    <property type="component" value="Unassembled WGS sequence"/>
</dbReference>
<dbReference type="AlphaFoldDB" id="A0AAV3ZPL5"/>
<protein>
    <submittedName>
        <fullName evidence="2">Uncharacterized protein</fullName>
    </submittedName>
</protein>
<accession>A0AAV3ZPL5</accession>
<sequence length="147" mass="16921">EYTGDDEDGETSKVTSSPVALHDFDDTETDDETRDSVDLIEMCLEGKALSRDNFLPIGEVLDLLTSDTPETMRASEPLGRKENTWFWVENSDIRRKWGTKSQYWDDCGAWGNRAKQAHHLHCKQGKTSWPYMFSKEKENIVKRSSQN</sequence>
<name>A0AAV3ZPL5_9GAST</name>
<comment type="caution">
    <text evidence="2">The sequence shown here is derived from an EMBL/GenBank/DDBJ whole genome shotgun (WGS) entry which is preliminary data.</text>
</comment>